<name>A0A2T5FZM1_9SPHN</name>
<proteinExistence type="inferred from homology"/>
<keyword evidence="5" id="KW-0732">Signal</keyword>
<evidence type="ECO:0000256" key="2">
    <source>
        <dbReference type="ARBA" id="ARBA00022723"/>
    </source>
</evidence>
<feature type="chain" id="PRO_5015408812" evidence="5">
    <location>
        <begin position="24"/>
        <end position="279"/>
    </location>
</feature>
<sequence>MHIPWRALGAVFVLALAASRSNAAAPEISLWRLNCGEIQMNDASPLSDTGAYAGQSRRLSNGCYLVRHGNDYLLWDAGLPAALLGKPVDAQPISPTLAADLPSQLAKVGVRPDQISRLAISHYHFDHVGQAAAFPKATLLIGAGDWAALQAGKTPFGADKALLAPWLTGGARVDPIEGDRDVFGDGSVVILAMPGHTPGATALLVRLHERGPVILSGDVVHLEAQWAAQAVPTWNSERADSLASMDRLQKLAATLKARLIVQHDPADIDVLARFPLASR</sequence>
<evidence type="ECO:0000313" key="8">
    <source>
        <dbReference type="Proteomes" id="UP000244162"/>
    </source>
</evidence>
<evidence type="ECO:0000256" key="4">
    <source>
        <dbReference type="ARBA" id="ARBA00022833"/>
    </source>
</evidence>
<dbReference type="Proteomes" id="UP000244162">
    <property type="component" value="Unassembled WGS sequence"/>
</dbReference>
<dbReference type="Pfam" id="PF00753">
    <property type="entry name" value="Lactamase_B"/>
    <property type="match status" value="1"/>
</dbReference>
<dbReference type="OrthoDB" id="9773738at2"/>
<dbReference type="InterPro" id="IPR036866">
    <property type="entry name" value="RibonucZ/Hydroxyglut_hydro"/>
</dbReference>
<evidence type="ECO:0000256" key="3">
    <source>
        <dbReference type="ARBA" id="ARBA00022801"/>
    </source>
</evidence>
<dbReference type="GO" id="GO:0046872">
    <property type="term" value="F:metal ion binding"/>
    <property type="evidence" value="ECO:0007669"/>
    <property type="project" value="UniProtKB-KW"/>
</dbReference>
<dbReference type="InterPro" id="IPR051013">
    <property type="entry name" value="MBL_superfamily_lactonases"/>
</dbReference>
<evidence type="ECO:0000259" key="6">
    <source>
        <dbReference type="SMART" id="SM00849"/>
    </source>
</evidence>
<dbReference type="SUPFAM" id="SSF56281">
    <property type="entry name" value="Metallo-hydrolase/oxidoreductase"/>
    <property type="match status" value="1"/>
</dbReference>
<keyword evidence="2" id="KW-0479">Metal-binding</keyword>
<dbReference type="Gene3D" id="3.60.15.10">
    <property type="entry name" value="Ribonuclease Z/Hydroxyacylglutathione hydrolase-like"/>
    <property type="match status" value="1"/>
</dbReference>
<keyword evidence="4" id="KW-0862">Zinc</keyword>
<keyword evidence="3 7" id="KW-0378">Hydrolase</keyword>
<dbReference type="PANTHER" id="PTHR42978:SF3">
    <property type="entry name" value="BLR3078 PROTEIN"/>
    <property type="match status" value="1"/>
</dbReference>
<dbReference type="GO" id="GO:0016787">
    <property type="term" value="F:hydrolase activity"/>
    <property type="evidence" value="ECO:0007669"/>
    <property type="project" value="UniProtKB-KW"/>
</dbReference>
<dbReference type="SMART" id="SM00849">
    <property type="entry name" value="Lactamase_B"/>
    <property type="match status" value="1"/>
</dbReference>
<dbReference type="AlphaFoldDB" id="A0A2T5FZM1"/>
<evidence type="ECO:0000313" key="7">
    <source>
        <dbReference type="EMBL" id="PTQ12150.1"/>
    </source>
</evidence>
<dbReference type="EMBL" id="NWBU01000005">
    <property type="protein sequence ID" value="PTQ12150.1"/>
    <property type="molecule type" value="Genomic_DNA"/>
</dbReference>
<dbReference type="InterPro" id="IPR001279">
    <property type="entry name" value="Metallo-B-lactamas"/>
</dbReference>
<comment type="caution">
    <text evidence="7">The sequence shown here is derived from an EMBL/GenBank/DDBJ whole genome shotgun (WGS) entry which is preliminary data.</text>
</comment>
<evidence type="ECO:0000256" key="5">
    <source>
        <dbReference type="SAM" id="SignalP"/>
    </source>
</evidence>
<gene>
    <name evidence="7" type="ORF">CLG96_06215</name>
</gene>
<dbReference type="CDD" id="cd07729">
    <property type="entry name" value="AHL_lactonase_MBL-fold"/>
    <property type="match status" value="1"/>
</dbReference>
<protein>
    <submittedName>
        <fullName evidence="7">MBL fold metallo-hydrolase</fullName>
    </submittedName>
</protein>
<dbReference type="RefSeq" id="WP_107967016.1">
    <property type="nucleotide sequence ID" value="NZ_NWBU01000005.1"/>
</dbReference>
<accession>A0A2T5FZM1</accession>
<keyword evidence="8" id="KW-1185">Reference proteome</keyword>
<comment type="similarity">
    <text evidence="1">Belongs to the metallo-beta-lactamase superfamily.</text>
</comment>
<organism evidence="7 8">
    <name type="scientific">Sphingomonas oleivorans</name>
    <dbReference type="NCBI Taxonomy" id="1735121"/>
    <lineage>
        <taxon>Bacteria</taxon>
        <taxon>Pseudomonadati</taxon>
        <taxon>Pseudomonadota</taxon>
        <taxon>Alphaproteobacteria</taxon>
        <taxon>Sphingomonadales</taxon>
        <taxon>Sphingomonadaceae</taxon>
        <taxon>Sphingomonas</taxon>
    </lineage>
</organism>
<reference evidence="7 8" key="1">
    <citation type="submission" date="2017-09" db="EMBL/GenBank/DDBJ databases">
        <title>Sphingomonas panjinensis sp.nov., isolated from oil-contaminated soil.</title>
        <authorList>
            <person name="Wang L."/>
            <person name="Chen L."/>
        </authorList>
    </citation>
    <scope>NUCLEOTIDE SEQUENCE [LARGE SCALE GENOMIC DNA]</scope>
    <source>
        <strain evidence="7 8">FW-11</strain>
    </source>
</reference>
<feature type="signal peptide" evidence="5">
    <location>
        <begin position="1"/>
        <end position="23"/>
    </location>
</feature>
<evidence type="ECO:0000256" key="1">
    <source>
        <dbReference type="ARBA" id="ARBA00007749"/>
    </source>
</evidence>
<feature type="domain" description="Metallo-beta-lactamase" evidence="6">
    <location>
        <begin position="60"/>
        <end position="263"/>
    </location>
</feature>
<dbReference type="PANTHER" id="PTHR42978">
    <property type="entry name" value="QUORUM-QUENCHING LACTONASE YTNP-RELATED-RELATED"/>
    <property type="match status" value="1"/>
</dbReference>